<dbReference type="EMBL" id="KB007918">
    <property type="protein sequence ID" value="ELR20404.1"/>
    <property type="molecule type" value="Genomic_DNA"/>
</dbReference>
<organism evidence="1 2">
    <name type="scientific">Acanthamoeba castellanii (strain ATCC 30010 / Neff)</name>
    <dbReference type="NCBI Taxonomy" id="1257118"/>
    <lineage>
        <taxon>Eukaryota</taxon>
        <taxon>Amoebozoa</taxon>
        <taxon>Discosea</taxon>
        <taxon>Longamoebia</taxon>
        <taxon>Centramoebida</taxon>
        <taxon>Acanthamoebidae</taxon>
        <taxon>Acanthamoeba</taxon>
    </lineage>
</organism>
<evidence type="ECO:0000313" key="2">
    <source>
        <dbReference type="Proteomes" id="UP000011083"/>
    </source>
</evidence>
<dbReference type="RefSeq" id="XP_004342819.1">
    <property type="nucleotide sequence ID" value="XM_004342770.1"/>
</dbReference>
<keyword evidence="2" id="KW-1185">Reference proteome</keyword>
<proteinExistence type="predicted"/>
<dbReference type="KEGG" id="acan:ACA1_352720"/>
<dbReference type="GeneID" id="14921264"/>
<evidence type="ECO:0000313" key="1">
    <source>
        <dbReference type="EMBL" id="ELR20404.1"/>
    </source>
</evidence>
<dbReference type="Proteomes" id="UP000011083">
    <property type="component" value="Unassembled WGS sequence"/>
</dbReference>
<name>L8H4E0_ACACF</name>
<protein>
    <submittedName>
        <fullName evidence="1">Uncharacterized protein</fullName>
    </submittedName>
</protein>
<sequence length="192" mass="21747">MLLLIFEEEDEELKLELCFESIDVLGMIQLQGMIKKVRPKLIMALDLCARLKHEASKHNPTKSPSISYPPGWNLGQTTYSYHNSKLHIINTVITVACHHMHQPICLAGTGSILCNAENVLGTLIKLEARIECHYDNVLNVLNDKKDPSVAPFCEAHKIVKRLQEMMYEYAEKIHKCPYPGCGNPLLARQLLL</sequence>
<accession>L8H4E0</accession>
<gene>
    <name evidence="1" type="ORF">ACA1_352720</name>
</gene>
<dbReference type="AlphaFoldDB" id="L8H4E0"/>
<dbReference type="VEuPathDB" id="AmoebaDB:ACA1_352720"/>
<reference evidence="1 2" key="1">
    <citation type="journal article" date="2013" name="Genome Biol.">
        <title>Genome of Acanthamoeba castellanii highlights extensive lateral gene transfer and early evolution of tyrosine kinase signaling.</title>
        <authorList>
            <person name="Clarke M."/>
            <person name="Lohan A.J."/>
            <person name="Liu B."/>
            <person name="Lagkouvardos I."/>
            <person name="Roy S."/>
            <person name="Zafar N."/>
            <person name="Bertelli C."/>
            <person name="Schilde C."/>
            <person name="Kianianmomeni A."/>
            <person name="Burglin T.R."/>
            <person name="Frech C."/>
            <person name="Turcotte B."/>
            <person name="Kopec K.O."/>
            <person name="Synnott J.M."/>
            <person name="Choo C."/>
            <person name="Paponov I."/>
            <person name="Finkler A."/>
            <person name="Soon Heng Tan C."/>
            <person name="Hutchins A.P."/>
            <person name="Weinmeier T."/>
            <person name="Rattei T."/>
            <person name="Chu J.S."/>
            <person name="Gimenez G."/>
            <person name="Irimia M."/>
            <person name="Rigden D.J."/>
            <person name="Fitzpatrick D.A."/>
            <person name="Lorenzo-Morales J."/>
            <person name="Bateman A."/>
            <person name="Chiu C.H."/>
            <person name="Tang P."/>
            <person name="Hegemann P."/>
            <person name="Fromm H."/>
            <person name="Raoult D."/>
            <person name="Greub G."/>
            <person name="Miranda-Saavedra D."/>
            <person name="Chen N."/>
            <person name="Nash P."/>
            <person name="Ginger M.L."/>
            <person name="Horn M."/>
            <person name="Schaap P."/>
            <person name="Caler L."/>
            <person name="Loftus B."/>
        </authorList>
    </citation>
    <scope>NUCLEOTIDE SEQUENCE [LARGE SCALE GENOMIC DNA]</scope>
    <source>
        <strain evidence="1 2">Neff</strain>
    </source>
</reference>